<proteinExistence type="predicted"/>
<keyword evidence="2" id="KW-1185">Reference proteome</keyword>
<reference evidence="1" key="1">
    <citation type="submission" date="2020-08" db="EMBL/GenBank/DDBJ databases">
        <title>Multicomponent nature underlies the extraordinary mechanical properties of spider dragline silk.</title>
        <authorList>
            <person name="Kono N."/>
            <person name="Nakamura H."/>
            <person name="Mori M."/>
            <person name="Yoshida Y."/>
            <person name="Ohtoshi R."/>
            <person name="Malay A.D."/>
            <person name="Moran D.A.P."/>
            <person name="Tomita M."/>
            <person name="Numata K."/>
            <person name="Arakawa K."/>
        </authorList>
    </citation>
    <scope>NUCLEOTIDE SEQUENCE</scope>
</reference>
<dbReference type="Proteomes" id="UP000887159">
    <property type="component" value="Unassembled WGS sequence"/>
</dbReference>
<organism evidence="1 2">
    <name type="scientific">Trichonephila clavipes</name>
    <name type="common">Golden silk orbweaver</name>
    <name type="synonym">Nephila clavipes</name>
    <dbReference type="NCBI Taxonomy" id="2585209"/>
    <lineage>
        <taxon>Eukaryota</taxon>
        <taxon>Metazoa</taxon>
        <taxon>Ecdysozoa</taxon>
        <taxon>Arthropoda</taxon>
        <taxon>Chelicerata</taxon>
        <taxon>Arachnida</taxon>
        <taxon>Araneae</taxon>
        <taxon>Araneomorphae</taxon>
        <taxon>Entelegynae</taxon>
        <taxon>Araneoidea</taxon>
        <taxon>Nephilidae</taxon>
        <taxon>Trichonephila</taxon>
    </lineage>
</organism>
<dbReference type="EMBL" id="BMAU01021432">
    <property type="protein sequence ID" value="GFY35536.1"/>
    <property type="molecule type" value="Genomic_DNA"/>
</dbReference>
<accession>A0A8X7BKQ2</accession>
<protein>
    <submittedName>
        <fullName evidence="1">Uncharacterized protein</fullName>
    </submittedName>
</protein>
<dbReference type="AlphaFoldDB" id="A0A8X7BKQ2"/>
<evidence type="ECO:0000313" key="2">
    <source>
        <dbReference type="Proteomes" id="UP000887159"/>
    </source>
</evidence>
<comment type="caution">
    <text evidence="1">The sequence shown here is derived from an EMBL/GenBank/DDBJ whole genome shotgun (WGS) entry which is preliminary data.</text>
</comment>
<sequence length="83" mass="9349">MANLSDQFLPPTNLGHVDEEMVPPDRAVADFRIAIGHDCLSKRLYMIGFAKSPLCKMCDSNEEMDAIHMARCRAFNSGSMWSR</sequence>
<gene>
    <name evidence="1" type="ORF">TNCV_196391</name>
</gene>
<evidence type="ECO:0000313" key="1">
    <source>
        <dbReference type="EMBL" id="GFY35536.1"/>
    </source>
</evidence>
<name>A0A8X7BKQ2_TRICX</name>